<dbReference type="EMBL" id="CM029046">
    <property type="protein sequence ID" value="KAG2594380.1"/>
    <property type="molecule type" value="Genomic_DNA"/>
</dbReference>
<accession>A0A8T0S8E9</accession>
<keyword evidence="2" id="KW-1185">Reference proteome</keyword>
<dbReference type="Proteomes" id="UP000823388">
    <property type="component" value="Chromosome 5N"/>
</dbReference>
<evidence type="ECO:0000313" key="1">
    <source>
        <dbReference type="EMBL" id="KAG2594380.1"/>
    </source>
</evidence>
<reference evidence="1" key="1">
    <citation type="submission" date="2020-05" db="EMBL/GenBank/DDBJ databases">
        <title>WGS assembly of Panicum virgatum.</title>
        <authorList>
            <person name="Lovell J.T."/>
            <person name="Jenkins J."/>
            <person name="Shu S."/>
            <person name="Juenger T.E."/>
            <person name="Schmutz J."/>
        </authorList>
    </citation>
    <scope>NUCLEOTIDE SEQUENCE</scope>
    <source>
        <strain evidence="1">AP13</strain>
    </source>
</reference>
<sequence length="189" mass="20978">MFGGGIRFCRRSVAPLRLAFPADAGDAEATAAQRNNFSQPLPFSDDVLLRRQRRDWGDLSRSRGPAHRRLLQVMMLLTLLISRKMVFGENLSFARVAGSGIEGCVVGTRVGRCVWEAVYLADSPKSKSSSAASTLWRLVLVPDNVWEAVSTAVTNGSLKVSRKMNRSFELLCNFPFLWGLVCERVGIMR</sequence>
<comment type="caution">
    <text evidence="1">The sequence shown here is derived from an EMBL/GenBank/DDBJ whole genome shotgun (WGS) entry which is preliminary data.</text>
</comment>
<organism evidence="1 2">
    <name type="scientific">Panicum virgatum</name>
    <name type="common">Blackwell switchgrass</name>
    <dbReference type="NCBI Taxonomy" id="38727"/>
    <lineage>
        <taxon>Eukaryota</taxon>
        <taxon>Viridiplantae</taxon>
        <taxon>Streptophyta</taxon>
        <taxon>Embryophyta</taxon>
        <taxon>Tracheophyta</taxon>
        <taxon>Spermatophyta</taxon>
        <taxon>Magnoliopsida</taxon>
        <taxon>Liliopsida</taxon>
        <taxon>Poales</taxon>
        <taxon>Poaceae</taxon>
        <taxon>PACMAD clade</taxon>
        <taxon>Panicoideae</taxon>
        <taxon>Panicodae</taxon>
        <taxon>Paniceae</taxon>
        <taxon>Panicinae</taxon>
        <taxon>Panicum</taxon>
        <taxon>Panicum sect. Hiantes</taxon>
    </lineage>
</organism>
<protein>
    <submittedName>
        <fullName evidence="1">Uncharacterized protein</fullName>
    </submittedName>
</protein>
<name>A0A8T0S8E9_PANVG</name>
<gene>
    <name evidence="1" type="ORF">PVAP13_5NG628100</name>
</gene>
<proteinExistence type="predicted"/>
<evidence type="ECO:0000313" key="2">
    <source>
        <dbReference type="Proteomes" id="UP000823388"/>
    </source>
</evidence>
<dbReference type="AlphaFoldDB" id="A0A8T0S8E9"/>